<dbReference type="EMBL" id="CP032333">
    <property type="protein sequence ID" value="QCO06452.1"/>
    <property type="molecule type" value="Genomic_DNA"/>
</dbReference>
<dbReference type="GO" id="GO:0005975">
    <property type="term" value="P:carbohydrate metabolic process"/>
    <property type="evidence" value="ECO:0007669"/>
    <property type="project" value="InterPro"/>
</dbReference>
<dbReference type="PANTHER" id="PTHR22762">
    <property type="entry name" value="ALPHA-GLUCOSIDASE"/>
    <property type="match status" value="1"/>
</dbReference>
<dbReference type="Gene3D" id="2.60.40.1760">
    <property type="entry name" value="glycosyl hydrolase (family 31)"/>
    <property type="match status" value="1"/>
</dbReference>
<dbReference type="SUPFAM" id="SSF74650">
    <property type="entry name" value="Galactose mutarotase-like"/>
    <property type="match status" value="1"/>
</dbReference>
<dbReference type="GO" id="GO:0030246">
    <property type="term" value="F:carbohydrate binding"/>
    <property type="evidence" value="ECO:0007669"/>
    <property type="project" value="InterPro"/>
</dbReference>
<name>A0A4D8QLW5_AZOBR</name>
<dbReference type="Proteomes" id="UP000298596">
    <property type="component" value="Plasmid p3"/>
</dbReference>
<dbReference type="Pfam" id="PF01055">
    <property type="entry name" value="Glyco_hydro_31_2nd"/>
    <property type="match status" value="1"/>
</dbReference>
<feature type="domain" description="Glycoside hydrolase family 31 TIM barrel" evidence="3">
    <location>
        <begin position="294"/>
        <end position="620"/>
    </location>
</feature>
<dbReference type="PANTHER" id="PTHR22762:SF165">
    <property type="entry name" value="PUTATIVE (AFU_ORTHOLOGUE AFUA_1G06560)-RELATED"/>
    <property type="match status" value="1"/>
</dbReference>
<dbReference type="GO" id="GO:0004553">
    <property type="term" value="F:hydrolase activity, hydrolyzing O-glycosyl compounds"/>
    <property type="evidence" value="ECO:0007669"/>
    <property type="project" value="InterPro"/>
</dbReference>
<sequence length="802" mass="88256">MSHDVRSSRAMRTLTGASLVAPAPSRDGAEASPQGIAFDLDRGYRLTLFPLGPALARVLIERPAGLRAPRTWSLAPELSGQTDPALADPIDGRDRRDLTGFPGTPAAVEESADSVTVTTPGWRVVVQRAPLALRWYEPAAEGDGWRLVLADRPTQPYLFDDRSPRFAHHLVSHAGERYHGFGDKSGGTDKRGRRLAMGTTDALGYDAETSDPLYKHIPFCLSVRPERGGAAVGVFYDNLSRGLFDLGQTIDAYHGDFIRFEASDGDLDCYVLFGPSVPEVVANFTALTGRTSFRPRWAISYSGSTMQYTDAPDAGVRLLGFLDALKEHGLPCGSFQMSSGYTMIGDKRYVFHWNRDKFPEPEAVTAKFAEAGVHLVANIKPALLNDHPKFAEVQGFGGFVRDSDAPDRPQTTQFWGGDGAYLDFTNPATTRWWMANVTRELLERGIGSTWNDNNEFEIWDDAAVCDVNGHGGTMATLRPVQTHLMIRASHLAQVAHAPDKRPYLISRSGGPGLQRYVQTWSGDNRTSWKTLRWNLRMGHGFSLSGLFDYGHDVGGFAGPRPEPELLMRWIEQAVWWPRFTIHSWNDDGSVTEPWTYPELLPQVKAALDWRERLVPLLYTLLWRAHRDHDPVMRPLFFDFPDQPEAYGEEDSTMVGDRLLVAPVLDPGRPELEVWLPAVPGGWYDLRDGRRYDGGGRVTVAAPLGVSPAFVRAGTLLPLGPAPSWAEGPLTVRCFPGPEGYAPLTLFDDDGESACRDETICLLTISGTDAAALSVSRSGGRAPRWTSLSIETADGTPVGTLPL</sequence>
<dbReference type="Gene3D" id="2.60.40.1180">
    <property type="entry name" value="Golgi alpha-mannosidase II"/>
    <property type="match status" value="1"/>
</dbReference>
<gene>
    <name evidence="6" type="ORF">D3867_31625</name>
</gene>
<geneLocation type="plasmid" evidence="6">
    <name>p3</name>
</geneLocation>
<evidence type="ECO:0000259" key="3">
    <source>
        <dbReference type="Pfam" id="PF01055"/>
    </source>
</evidence>
<proteinExistence type="inferred from homology"/>
<keyword evidence="2" id="KW-0378">Hydrolase</keyword>
<dbReference type="InterPro" id="IPR017853">
    <property type="entry name" value="GH"/>
</dbReference>
<dbReference type="InterPro" id="IPR011013">
    <property type="entry name" value="Gal_mutarotase_sf_dom"/>
</dbReference>
<accession>A0A4D8QLW5</accession>
<dbReference type="Pfam" id="PF13802">
    <property type="entry name" value="Gal_mutarotas_2"/>
    <property type="match status" value="1"/>
</dbReference>
<keyword evidence="6" id="KW-0614">Plasmid</keyword>
<dbReference type="Pfam" id="PF21365">
    <property type="entry name" value="Glyco_hydro_31_3rd"/>
    <property type="match status" value="1"/>
</dbReference>
<evidence type="ECO:0000313" key="7">
    <source>
        <dbReference type="Proteomes" id="UP000298596"/>
    </source>
</evidence>
<protein>
    <submittedName>
        <fullName evidence="6">Alpha-glucosidase</fullName>
    </submittedName>
</protein>
<dbReference type="InterPro" id="IPR000322">
    <property type="entry name" value="Glyco_hydro_31_TIM"/>
</dbReference>
<dbReference type="InterPro" id="IPR048395">
    <property type="entry name" value="Glyco_hydro_31_C"/>
</dbReference>
<comment type="similarity">
    <text evidence="1 2">Belongs to the glycosyl hydrolase 31 family.</text>
</comment>
<keyword evidence="2" id="KW-0326">Glycosidase</keyword>
<organism evidence="6 7">
    <name type="scientific">Azospirillum brasilense</name>
    <dbReference type="NCBI Taxonomy" id="192"/>
    <lineage>
        <taxon>Bacteria</taxon>
        <taxon>Pseudomonadati</taxon>
        <taxon>Pseudomonadota</taxon>
        <taxon>Alphaproteobacteria</taxon>
        <taxon>Rhodospirillales</taxon>
        <taxon>Azospirillaceae</taxon>
        <taxon>Azospirillum</taxon>
    </lineage>
</organism>
<dbReference type="CDD" id="cd14752">
    <property type="entry name" value="GH31_N"/>
    <property type="match status" value="1"/>
</dbReference>
<dbReference type="SUPFAM" id="SSF51445">
    <property type="entry name" value="(Trans)glycosidases"/>
    <property type="match status" value="1"/>
</dbReference>
<feature type="domain" description="Glycosyl hydrolase family 31 C-terminal" evidence="5">
    <location>
        <begin position="629"/>
        <end position="715"/>
    </location>
</feature>
<reference evidence="6 7" key="1">
    <citation type="submission" date="2018-09" db="EMBL/GenBank/DDBJ databases">
        <title>Whole genome based analysis of evolution and adaptive divergence in Indian and Brazilian strains of Azospirillum brasilense.</title>
        <authorList>
            <person name="Singh C."/>
            <person name="Tripathi A.K."/>
        </authorList>
    </citation>
    <scope>NUCLEOTIDE SEQUENCE [LARGE SCALE GENOMIC DNA]</scope>
    <source>
        <strain evidence="6 7">MTCC4036</strain>
        <plasmid evidence="6 7">p3</plasmid>
    </source>
</reference>
<dbReference type="SUPFAM" id="SSF51011">
    <property type="entry name" value="Glycosyl hydrolase domain"/>
    <property type="match status" value="1"/>
</dbReference>
<dbReference type="Gene3D" id="3.20.20.80">
    <property type="entry name" value="Glycosidases"/>
    <property type="match status" value="1"/>
</dbReference>
<evidence type="ECO:0000256" key="1">
    <source>
        <dbReference type="ARBA" id="ARBA00007806"/>
    </source>
</evidence>
<feature type="domain" description="Glycoside hydrolase family 31 N-terminal" evidence="4">
    <location>
        <begin position="46"/>
        <end position="245"/>
    </location>
</feature>
<evidence type="ECO:0000313" key="6">
    <source>
        <dbReference type="EMBL" id="QCO06452.1"/>
    </source>
</evidence>
<dbReference type="InterPro" id="IPR013780">
    <property type="entry name" value="Glyco_hydro_b"/>
</dbReference>
<evidence type="ECO:0000259" key="5">
    <source>
        <dbReference type="Pfam" id="PF21365"/>
    </source>
</evidence>
<dbReference type="CDD" id="cd06599">
    <property type="entry name" value="GH31_glycosidase_Aec37"/>
    <property type="match status" value="1"/>
</dbReference>
<evidence type="ECO:0000259" key="4">
    <source>
        <dbReference type="Pfam" id="PF13802"/>
    </source>
</evidence>
<evidence type="ECO:0000256" key="2">
    <source>
        <dbReference type="RuleBase" id="RU361185"/>
    </source>
</evidence>
<dbReference type="InterPro" id="IPR025887">
    <property type="entry name" value="Glyco_hydro_31_N_dom"/>
</dbReference>
<dbReference type="AlphaFoldDB" id="A0A4D8QLW5"/>